<organism evidence="3 4">
    <name type="scientific">Jiangella asiatica</name>
    <dbReference type="NCBI Taxonomy" id="2530372"/>
    <lineage>
        <taxon>Bacteria</taxon>
        <taxon>Bacillati</taxon>
        <taxon>Actinomycetota</taxon>
        <taxon>Actinomycetes</taxon>
        <taxon>Jiangellales</taxon>
        <taxon>Jiangellaceae</taxon>
        <taxon>Jiangella</taxon>
    </lineage>
</organism>
<reference evidence="3 4" key="1">
    <citation type="submission" date="2019-03" db="EMBL/GenBank/DDBJ databases">
        <title>Draft genome sequences of novel Actinobacteria.</title>
        <authorList>
            <person name="Sahin N."/>
            <person name="Ay H."/>
            <person name="Saygin H."/>
        </authorList>
    </citation>
    <scope>NUCLEOTIDE SEQUENCE [LARGE SCALE GENOMIC DNA]</scope>
    <source>
        <strain evidence="3 4">5K138</strain>
    </source>
</reference>
<dbReference type="OrthoDB" id="9759959at2"/>
<feature type="domain" description="Putative glycogen debranching enzyme N-terminal" evidence="1">
    <location>
        <begin position="119"/>
        <end position="298"/>
    </location>
</feature>
<feature type="domain" description="Mannosylglycerate hydrolase MGH1-like glycoside hydrolase" evidence="2">
    <location>
        <begin position="436"/>
        <end position="678"/>
    </location>
</feature>
<dbReference type="InterPro" id="IPR032856">
    <property type="entry name" value="GDE_N_bis"/>
</dbReference>
<dbReference type="InterPro" id="IPR012341">
    <property type="entry name" value="6hp_glycosidase-like_sf"/>
</dbReference>
<gene>
    <name evidence="3" type="ORF">E1269_08470</name>
</gene>
<protein>
    <submittedName>
        <fullName evidence="3">Amylo-alpha-1,6-glucosidase</fullName>
    </submittedName>
</protein>
<evidence type="ECO:0000259" key="2">
    <source>
        <dbReference type="Pfam" id="PF22422"/>
    </source>
</evidence>
<sequence>MASWTRCRVCGATRSGALRTLDTVCRETPAAAATLSNVAPLSSVPIDVLSDVLNDQIRLIACFDRSNRICSELRTDPPVLSSPRKDHPVQAPPDPGTWGYNSGGPVRQPFLHELVSCLHAPTVALSAADGQIRPAGAQGVLCHERRVLSELRVTVDGHEPEPAGHGLRAAGHATFTGIVRHLGDPTADPTVRLERTRTARPDGIQERLHLVNSSRGPIAATVRLHLAADFATTDQIKYGDSPTGARVTAHDDGVTWSDGGLRVDITASPGGALEPAAVGVVLAWTVELAARSSWTVTVDVAVAFVGEPPPGAFAPADGPGWDTVTVAGRPDLARLARQSVDDLTALALTDPLAAGDTFLAAGSPWFFTLFGRDSLWAARLSLPLGTDLARGTLRTLARRQGRRHDPRTAQAPGKILHEVRIESAVAAGLPPVYFGTVDATALWVCLLHDAWRWGLDDGDVAGLLDPLEAALRWLTEEADPDGDGFLEYVDETGAGLANQGWKDSGDSIQFPDGSIAEPPIALSEAQAYAHEAALSGAALLDAFGRPGSKRLRDWAAELRDRFAAAFWVIDEQGRFPAIALDGAKTPVDTATSNLGHLLGTGLLRPDEAAVVAERLGRPDLDAGYGLRTMSADAAGFNPLGYHAGSIWPHDTAIAVRGLARDGHSSVAAVLADGLLRAAPDFGHRLPELFAGTDARAGEPVLAYPAACRPQAWSAAAVITLLQTAVGLTADVPNGTLTVAPDPAFRDWFPLRVDGLRVAGHPLAVAVGADGRAEARTTAPVRVRLPDPADTVAG</sequence>
<evidence type="ECO:0000259" key="1">
    <source>
        <dbReference type="Pfam" id="PF14742"/>
    </source>
</evidence>
<dbReference type="InterPro" id="IPR008928">
    <property type="entry name" value="6-hairpin_glycosidase_sf"/>
</dbReference>
<proteinExistence type="predicted"/>
<accession>A0A4R5DIJ9</accession>
<dbReference type="AlphaFoldDB" id="A0A4R5DIJ9"/>
<dbReference type="Proteomes" id="UP000294739">
    <property type="component" value="Unassembled WGS sequence"/>
</dbReference>
<dbReference type="EMBL" id="SMKZ01000009">
    <property type="protein sequence ID" value="TDE11790.1"/>
    <property type="molecule type" value="Genomic_DNA"/>
</dbReference>
<dbReference type="InParanoid" id="A0A4R5DIJ9"/>
<dbReference type="Gene3D" id="1.50.10.10">
    <property type="match status" value="1"/>
</dbReference>
<evidence type="ECO:0000313" key="3">
    <source>
        <dbReference type="EMBL" id="TDE11790.1"/>
    </source>
</evidence>
<dbReference type="GO" id="GO:0005975">
    <property type="term" value="P:carbohydrate metabolic process"/>
    <property type="evidence" value="ECO:0007669"/>
    <property type="project" value="InterPro"/>
</dbReference>
<keyword evidence="4" id="KW-1185">Reference proteome</keyword>
<name>A0A4R5DIJ9_9ACTN</name>
<dbReference type="InterPro" id="IPR054491">
    <property type="entry name" value="MGH1-like_GH"/>
</dbReference>
<dbReference type="Pfam" id="PF22422">
    <property type="entry name" value="MGH1-like_GH"/>
    <property type="match status" value="1"/>
</dbReference>
<dbReference type="SUPFAM" id="SSF48208">
    <property type="entry name" value="Six-hairpin glycosidases"/>
    <property type="match status" value="1"/>
</dbReference>
<dbReference type="Pfam" id="PF14742">
    <property type="entry name" value="GDE_N_bis"/>
    <property type="match status" value="1"/>
</dbReference>
<evidence type="ECO:0000313" key="4">
    <source>
        <dbReference type="Proteomes" id="UP000294739"/>
    </source>
</evidence>
<comment type="caution">
    <text evidence="3">The sequence shown here is derived from an EMBL/GenBank/DDBJ whole genome shotgun (WGS) entry which is preliminary data.</text>
</comment>